<evidence type="ECO:0000313" key="2">
    <source>
        <dbReference type="Proteomes" id="UP000549517"/>
    </source>
</evidence>
<sequence length="69" mass="7457">MSIPLAYGRIPACGENRLGRGPPGTPGAQDVHAQLVAAFTSAAPIVLTFAALDHHRPYGTPRHHRRRLH</sequence>
<dbReference type="RefSeq" id="WP_170274966.1">
    <property type="nucleotide sequence ID" value="NZ_BAAAKH010000001.1"/>
</dbReference>
<evidence type="ECO:0000313" key="1">
    <source>
        <dbReference type="EMBL" id="NNG80188.1"/>
    </source>
</evidence>
<dbReference type="EMBL" id="JABEMC010000011">
    <property type="protein sequence ID" value="NNG80188.1"/>
    <property type="molecule type" value="Genomic_DNA"/>
</dbReference>
<name>A0A849ASN5_9MICO</name>
<dbReference type="AlphaFoldDB" id="A0A849ASN5"/>
<comment type="caution">
    <text evidence="1">The sequence shown here is derived from an EMBL/GenBank/DDBJ whole genome shotgun (WGS) entry which is preliminary data.</text>
</comment>
<gene>
    <name evidence="1" type="ORF">HLA91_12525</name>
</gene>
<dbReference type="Proteomes" id="UP000549517">
    <property type="component" value="Unassembled WGS sequence"/>
</dbReference>
<organism evidence="1 2">
    <name type="scientific">Brevibacterium luteolum</name>
    <dbReference type="NCBI Taxonomy" id="199591"/>
    <lineage>
        <taxon>Bacteria</taxon>
        <taxon>Bacillati</taxon>
        <taxon>Actinomycetota</taxon>
        <taxon>Actinomycetes</taxon>
        <taxon>Micrococcales</taxon>
        <taxon>Brevibacteriaceae</taxon>
        <taxon>Brevibacterium</taxon>
    </lineage>
</organism>
<accession>A0A849ASN5</accession>
<proteinExistence type="predicted"/>
<reference evidence="1 2" key="1">
    <citation type="submission" date="2020-05" db="EMBL/GenBank/DDBJ databases">
        <title>MicrobeNet Type strains.</title>
        <authorList>
            <person name="Nicholson A.C."/>
        </authorList>
    </citation>
    <scope>NUCLEOTIDE SEQUENCE [LARGE SCALE GENOMIC DNA]</scope>
    <source>
        <strain evidence="1 2">CCUG 46604</strain>
    </source>
</reference>
<protein>
    <submittedName>
        <fullName evidence="1">Uncharacterized protein</fullName>
    </submittedName>
</protein>